<keyword evidence="2" id="KW-1185">Reference proteome</keyword>
<proteinExistence type="predicted"/>
<evidence type="ECO:0000313" key="2">
    <source>
        <dbReference type="Proteomes" id="UP000824120"/>
    </source>
</evidence>
<evidence type="ECO:0000313" key="1">
    <source>
        <dbReference type="EMBL" id="KAG5628952.1"/>
    </source>
</evidence>
<name>A0A9J6AWV7_SOLCO</name>
<gene>
    <name evidence="1" type="ORF">H5410_000669</name>
</gene>
<accession>A0A9J6AWV7</accession>
<dbReference type="EMBL" id="JACXVP010000001">
    <property type="protein sequence ID" value="KAG5628952.1"/>
    <property type="molecule type" value="Genomic_DNA"/>
</dbReference>
<sequence length="93" mass="10955">MAYIKSTSECKFGDVRHEVELEVKIDTLVIYTQERKLQSGVSEIEARHQGINIPVVRPTLLYEVECWPIKNIHIQKMRVTNTRMFIWMNGHIN</sequence>
<organism evidence="1 2">
    <name type="scientific">Solanum commersonii</name>
    <name type="common">Commerson's wild potato</name>
    <name type="synonym">Commerson's nightshade</name>
    <dbReference type="NCBI Taxonomy" id="4109"/>
    <lineage>
        <taxon>Eukaryota</taxon>
        <taxon>Viridiplantae</taxon>
        <taxon>Streptophyta</taxon>
        <taxon>Embryophyta</taxon>
        <taxon>Tracheophyta</taxon>
        <taxon>Spermatophyta</taxon>
        <taxon>Magnoliopsida</taxon>
        <taxon>eudicotyledons</taxon>
        <taxon>Gunneridae</taxon>
        <taxon>Pentapetalae</taxon>
        <taxon>asterids</taxon>
        <taxon>lamiids</taxon>
        <taxon>Solanales</taxon>
        <taxon>Solanaceae</taxon>
        <taxon>Solanoideae</taxon>
        <taxon>Solaneae</taxon>
        <taxon>Solanum</taxon>
    </lineage>
</organism>
<dbReference type="Proteomes" id="UP000824120">
    <property type="component" value="Chromosome 1"/>
</dbReference>
<dbReference type="AlphaFoldDB" id="A0A9J6AWV7"/>
<reference evidence="1 2" key="1">
    <citation type="submission" date="2020-09" db="EMBL/GenBank/DDBJ databases">
        <title>De no assembly of potato wild relative species, Solanum commersonii.</title>
        <authorList>
            <person name="Cho K."/>
        </authorList>
    </citation>
    <scope>NUCLEOTIDE SEQUENCE [LARGE SCALE GENOMIC DNA]</scope>
    <source>
        <strain evidence="1">LZ3.2</strain>
        <tissue evidence="1">Leaf</tissue>
    </source>
</reference>
<protein>
    <submittedName>
        <fullName evidence="1">Uncharacterized protein</fullName>
    </submittedName>
</protein>
<comment type="caution">
    <text evidence="1">The sequence shown here is derived from an EMBL/GenBank/DDBJ whole genome shotgun (WGS) entry which is preliminary data.</text>
</comment>